<keyword evidence="3" id="KW-1185">Reference proteome</keyword>
<dbReference type="AlphaFoldDB" id="A0A6A6APH6"/>
<organism evidence="2 3">
    <name type="scientific">Dothidotthia symphoricarpi CBS 119687</name>
    <dbReference type="NCBI Taxonomy" id="1392245"/>
    <lineage>
        <taxon>Eukaryota</taxon>
        <taxon>Fungi</taxon>
        <taxon>Dikarya</taxon>
        <taxon>Ascomycota</taxon>
        <taxon>Pezizomycotina</taxon>
        <taxon>Dothideomycetes</taxon>
        <taxon>Pleosporomycetidae</taxon>
        <taxon>Pleosporales</taxon>
        <taxon>Dothidotthiaceae</taxon>
        <taxon>Dothidotthia</taxon>
    </lineage>
</organism>
<evidence type="ECO:0000313" key="2">
    <source>
        <dbReference type="EMBL" id="KAF2132411.1"/>
    </source>
</evidence>
<dbReference type="OrthoDB" id="3932216at2759"/>
<feature type="region of interest" description="Disordered" evidence="1">
    <location>
        <begin position="1"/>
        <end position="34"/>
    </location>
</feature>
<accession>A0A6A6APH6</accession>
<reference evidence="2" key="1">
    <citation type="journal article" date="2020" name="Stud. Mycol.">
        <title>101 Dothideomycetes genomes: a test case for predicting lifestyles and emergence of pathogens.</title>
        <authorList>
            <person name="Haridas S."/>
            <person name="Albert R."/>
            <person name="Binder M."/>
            <person name="Bloem J."/>
            <person name="Labutti K."/>
            <person name="Salamov A."/>
            <person name="Andreopoulos B."/>
            <person name="Baker S."/>
            <person name="Barry K."/>
            <person name="Bills G."/>
            <person name="Bluhm B."/>
            <person name="Cannon C."/>
            <person name="Castanera R."/>
            <person name="Culley D."/>
            <person name="Daum C."/>
            <person name="Ezra D."/>
            <person name="Gonzalez J."/>
            <person name="Henrissat B."/>
            <person name="Kuo A."/>
            <person name="Liang C."/>
            <person name="Lipzen A."/>
            <person name="Lutzoni F."/>
            <person name="Magnuson J."/>
            <person name="Mondo S."/>
            <person name="Nolan M."/>
            <person name="Ohm R."/>
            <person name="Pangilinan J."/>
            <person name="Park H.-J."/>
            <person name="Ramirez L."/>
            <person name="Alfaro M."/>
            <person name="Sun H."/>
            <person name="Tritt A."/>
            <person name="Yoshinaga Y."/>
            <person name="Zwiers L.-H."/>
            <person name="Turgeon B."/>
            <person name="Goodwin S."/>
            <person name="Spatafora J."/>
            <person name="Crous P."/>
            <person name="Grigoriev I."/>
        </authorList>
    </citation>
    <scope>NUCLEOTIDE SEQUENCE</scope>
    <source>
        <strain evidence="2">CBS 119687</strain>
    </source>
</reference>
<name>A0A6A6APH6_9PLEO</name>
<dbReference type="Proteomes" id="UP000799771">
    <property type="component" value="Unassembled WGS sequence"/>
</dbReference>
<feature type="compositionally biased region" description="Polar residues" evidence="1">
    <location>
        <begin position="10"/>
        <end position="20"/>
    </location>
</feature>
<dbReference type="RefSeq" id="XP_033526798.1">
    <property type="nucleotide sequence ID" value="XM_033672778.1"/>
</dbReference>
<evidence type="ECO:0000313" key="3">
    <source>
        <dbReference type="Proteomes" id="UP000799771"/>
    </source>
</evidence>
<dbReference type="EMBL" id="ML977501">
    <property type="protein sequence ID" value="KAF2132411.1"/>
    <property type="molecule type" value="Genomic_DNA"/>
</dbReference>
<gene>
    <name evidence="2" type="ORF">P153DRAFT_429552</name>
</gene>
<evidence type="ECO:0000256" key="1">
    <source>
        <dbReference type="SAM" id="MobiDB-lite"/>
    </source>
</evidence>
<protein>
    <submittedName>
        <fullName evidence="2">Uncharacterized protein</fullName>
    </submittedName>
</protein>
<dbReference type="GeneID" id="54413210"/>
<proteinExistence type="predicted"/>
<sequence>MEWRGMSPYTGPNTPDSTTPVKDAPINEPGTPVSMKSLALDRTTFASTSTLHIPKDLTQTIVDADPKLRRLQQDLLVLTGFNDNETLHWRPSWFHQTPFSQQSWTLHNPPNVVTERLPSFQNGPQVFTRRMRRTTDPPPAYVRDWEHWYRVCDLYGIPHDFLCEEQVELMRFGLPRTKEGGLCRQFFHKGLTFSQMLTNIAPPMYPLYPEPQPKNQGRYILTPSSYKTHLPRRFHSVQFTPFVTDDGSEHPAEVVVVHSNGMLTVETREDFFYRSHPSQWTHFNGYGGYRNDDPYVCDMTAPKDQGKGRRWSYVPWTREQEESCRPATLKLKFWNEVLHDGDEEAKSVDLETK</sequence>